<protein>
    <recommendedName>
        <fullName evidence="4">Transmembrane protein</fullName>
    </recommendedName>
</protein>
<name>A0A8S1JUZ9_9CILI</name>
<evidence type="ECO:0000256" key="1">
    <source>
        <dbReference type="SAM" id="Phobius"/>
    </source>
</evidence>
<accession>A0A8S1JUZ9</accession>
<reference evidence="2" key="1">
    <citation type="submission" date="2021-01" db="EMBL/GenBank/DDBJ databases">
        <authorList>
            <consortium name="Genoscope - CEA"/>
            <person name="William W."/>
        </authorList>
    </citation>
    <scope>NUCLEOTIDE SEQUENCE</scope>
</reference>
<evidence type="ECO:0000313" key="2">
    <source>
        <dbReference type="EMBL" id="CAD8046433.1"/>
    </source>
</evidence>
<keyword evidence="3" id="KW-1185">Reference proteome</keyword>
<keyword evidence="1" id="KW-1133">Transmembrane helix</keyword>
<gene>
    <name evidence="2" type="ORF">PSON_ATCC_30995.1.T0010609</name>
</gene>
<evidence type="ECO:0000313" key="3">
    <source>
        <dbReference type="Proteomes" id="UP000692954"/>
    </source>
</evidence>
<dbReference type="EMBL" id="CAJJDN010000001">
    <property type="protein sequence ID" value="CAD8046433.1"/>
    <property type="molecule type" value="Genomic_DNA"/>
</dbReference>
<sequence>MKFNINRFQIFSLEQKCLHLTLELEIDISQGQCPCSQFSYNNCDRVSKCSWNGQNCQDLNCNQRNETWCKGWETDYQCIWDSMLQKCDESQKLNCQAITSYEYCLNSQLFDLDCSWTNDNNCQNFSCFIDQFCPINRCSMIDGKCSEPLNNFQCSSLALGQCNIQTGNLFQCYRNNTDKCQQYNLINVDCSQWSDFRQMCSAFKDLCIYKNDKCEQLTCNDKTDQNTCTFVYTMDYAAIIPCFWTESKCEEAKQENLQTLLIDDCQIQTYFTYSISENNECGKCILKKEESNNYEIYLQTIIPICCIMLIFASVFYCKSTKILCFKPQNQYRIRPEPPIGDQSRQN</sequence>
<dbReference type="OrthoDB" id="311071at2759"/>
<keyword evidence="1" id="KW-0472">Membrane</keyword>
<proteinExistence type="predicted"/>
<keyword evidence="1" id="KW-0812">Transmembrane</keyword>
<evidence type="ECO:0008006" key="4">
    <source>
        <dbReference type="Google" id="ProtNLM"/>
    </source>
</evidence>
<dbReference type="Proteomes" id="UP000692954">
    <property type="component" value="Unassembled WGS sequence"/>
</dbReference>
<comment type="caution">
    <text evidence="2">The sequence shown here is derived from an EMBL/GenBank/DDBJ whole genome shotgun (WGS) entry which is preliminary data.</text>
</comment>
<organism evidence="2 3">
    <name type="scientific">Paramecium sonneborni</name>
    <dbReference type="NCBI Taxonomy" id="65129"/>
    <lineage>
        <taxon>Eukaryota</taxon>
        <taxon>Sar</taxon>
        <taxon>Alveolata</taxon>
        <taxon>Ciliophora</taxon>
        <taxon>Intramacronucleata</taxon>
        <taxon>Oligohymenophorea</taxon>
        <taxon>Peniculida</taxon>
        <taxon>Parameciidae</taxon>
        <taxon>Paramecium</taxon>
    </lineage>
</organism>
<dbReference type="AlphaFoldDB" id="A0A8S1JUZ9"/>
<feature type="transmembrane region" description="Helical" evidence="1">
    <location>
        <begin position="296"/>
        <end position="317"/>
    </location>
</feature>